<evidence type="ECO:0000313" key="2">
    <source>
        <dbReference type="Proteomes" id="UP000838763"/>
    </source>
</evidence>
<dbReference type="OrthoDB" id="4521980at2759"/>
<organism evidence="1 2">
    <name type="scientific">Parascedosporium putredinis</name>
    <dbReference type="NCBI Taxonomy" id="1442378"/>
    <lineage>
        <taxon>Eukaryota</taxon>
        <taxon>Fungi</taxon>
        <taxon>Dikarya</taxon>
        <taxon>Ascomycota</taxon>
        <taxon>Pezizomycotina</taxon>
        <taxon>Sordariomycetes</taxon>
        <taxon>Hypocreomycetidae</taxon>
        <taxon>Microascales</taxon>
        <taxon>Microascaceae</taxon>
        <taxon>Parascedosporium</taxon>
    </lineage>
</organism>
<dbReference type="AlphaFoldDB" id="A0A9P1MEF1"/>
<keyword evidence="2" id="KW-1185">Reference proteome</keyword>
<gene>
    <name evidence="1" type="ORF">PPNO1_LOCUS7855</name>
</gene>
<proteinExistence type="predicted"/>
<dbReference type="EMBL" id="CALLCH030000017">
    <property type="protein sequence ID" value="CAI4218262.1"/>
    <property type="molecule type" value="Genomic_DNA"/>
</dbReference>
<reference evidence="1" key="1">
    <citation type="submission" date="2022-11" db="EMBL/GenBank/DDBJ databases">
        <authorList>
            <person name="Scott C."/>
            <person name="Bruce N."/>
        </authorList>
    </citation>
    <scope>NUCLEOTIDE SEQUENCE</scope>
</reference>
<protein>
    <submittedName>
        <fullName evidence="1">Uncharacterized protein</fullName>
    </submittedName>
</protein>
<sequence>MQTTRHKPPRHPPADDGTASEDKWFIFAIGPNQQGLMNVHFHRSWTGIKAFELLIDTGVEGAHHEGLRSADSGPSKGPRITYIWWESHPDYCLEHSDEAANKEIARRACQWVLGVTLPLEHGVNRNPRKRAWESL</sequence>
<comment type="caution">
    <text evidence="1">The sequence shown here is derived from an EMBL/GenBank/DDBJ whole genome shotgun (WGS) entry which is preliminary data.</text>
</comment>
<dbReference type="Proteomes" id="UP000838763">
    <property type="component" value="Unassembled WGS sequence"/>
</dbReference>
<evidence type="ECO:0000313" key="1">
    <source>
        <dbReference type="EMBL" id="CAI4218262.1"/>
    </source>
</evidence>
<accession>A0A9P1MEF1</accession>
<name>A0A9P1MEF1_9PEZI</name>